<reference evidence="1 2" key="1">
    <citation type="submission" date="2010-01" db="EMBL/GenBank/DDBJ databases">
        <authorList>
            <person name="Muzny D."/>
            <person name="Qin X."/>
            <person name="Deng J."/>
            <person name="Jiang H."/>
            <person name="Liu Y."/>
            <person name="Qu J."/>
            <person name="Song X.-Z."/>
            <person name="Zhang L."/>
            <person name="Thornton R."/>
            <person name="Coyle M."/>
            <person name="Francisco L."/>
            <person name="Jackson L."/>
            <person name="Javaid M."/>
            <person name="Korchina V."/>
            <person name="Kovar C."/>
            <person name="Mata R."/>
            <person name="Mathew T."/>
            <person name="Ngo R."/>
            <person name="Nguyen L."/>
            <person name="Nguyen N."/>
            <person name="Okwuonu G."/>
            <person name="Ongeri F."/>
            <person name="Pham C."/>
            <person name="Simmons D."/>
            <person name="Wilczek-Boney K."/>
            <person name="Hale W."/>
            <person name="Jakkamsetti A."/>
            <person name="Pham P."/>
            <person name="Ruth R."/>
            <person name="San Lucas F."/>
            <person name="Warren J."/>
            <person name="Zhang J."/>
            <person name="Zhao Z."/>
            <person name="Zhou C."/>
            <person name="Zhu D."/>
            <person name="Lee S."/>
            <person name="Bess C."/>
            <person name="Blankenburg K."/>
            <person name="Forbes L."/>
            <person name="Fu Q."/>
            <person name="Gubbala S."/>
            <person name="Hirani K."/>
            <person name="Jayaseelan J.C."/>
            <person name="Lara F."/>
            <person name="Munidasa M."/>
            <person name="Palculict T."/>
            <person name="Patil S."/>
            <person name="Pu L.-L."/>
            <person name="Saada N."/>
            <person name="Tang L."/>
            <person name="Weissenberger G."/>
            <person name="Zhu Y."/>
            <person name="Hemphill L."/>
            <person name="Shang Y."/>
            <person name="Youmans B."/>
            <person name="Ayvaz T."/>
            <person name="Ross M."/>
            <person name="Santibanez J."/>
            <person name="Aqrawi P."/>
            <person name="Gross S."/>
            <person name="Joshi V."/>
            <person name="Fowler G."/>
            <person name="Nazareth L."/>
            <person name="Reid J."/>
            <person name="Worley K."/>
            <person name="Petrosino J."/>
            <person name="Highlander S."/>
            <person name="Gibbs R."/>
        </authorList>
    </citation>
    <scope>NUCLEOTIDE SEQUENCE [LARGE SCALE GENOMIC DNA]</scope>
    <source>
        <strain evidence="1 2">DSM 4582</strain>
    </source>
</reference>
<comment type="caution">
    <text evidence="1">The sequence shown here is derived from an EMBL/GenBank/DDBJ whole genome shotgun (WGS) entry which is preliminary data.</text>
</comment>
<protein>
    <submittedName>
        <fullName evidence="1">Uncharacterized protein</fullName>
    </submittedName>
</protein>
<dbReference type="Proteomes" id="UP000005723">
    <property type="component" value="Unassembled WGS sequence"/>
</dbReference>
<dbReference type="EMBL" id="ADBY01000031">
    <property type="protein sequence ID" value="EFE96596.1"/>
    <property type="molecule type" value="Genomic_DNA"/>
</dbReference>
<name>D4E0P5_SEROD</name>
<keyword evidence="2" id="KW-1185">Reference proteome</keyword>
<gene>
    <name evidence="1" type="ORF">HMPREF0758_1745</name>
</gene>
<dbReference type="AlphaFoldDB" id="D4E0P5"/>
<sequence length="95" mass="10881">MECMQMAKPEEPYRLLKVESYVANSTSGKRGKIHIRPLPGQWAGAHLAVECSKKLSDPKIYPVGSQFEITAKLTDREDGGEYIYSSFRWKFKQIK</sequence>
<accession>D4E0P5</accession>
<evidence type="ECO:0000313" key="1">
    <source>
        <dbReference type="EMBL" id="EFE96596.1"/>
    </source>
</evidence>
<organism evidence="1 2">
    <name type="scientific">Serratia odorifera DSM 4582</name>
    <dbReference type="NCBI Taxonomy" id="667129"/>
    <lineage>
        <taxon>Bacteria</taxon>
        <taxon>Pseudomonadati</taxon>
        <taxon>Pseudomonadota</taxon>
        <taxon>Gammaproteobacteria</taxon>
        <taxon>Enterobacterales</taxon>
        <taxon>Yersiniaceae</taxon>
        <taxon>Serratia</taxon>
    </lineage>
</organism>
<dbReference type="STRING" id="667129.HMPREF0758_1745"/>
<dbReference type="HOGENOM" id="CLU_179252_0_0_6"/>
<evidence type="ECO:0000313" key="2">
    <source>
        <dbReference type="Proteomes" id="UP000005723"/>
    </source>
</evidence>
<proteinExistence type="predicted"/>